<dbReference type="EMBL" id="SOHA01000001">
    <property type="protein sequence ID" value="TFD34158.1"/>
    <property type="molecule type" value="Genomic_DNA"/>
</dbReference>
<comment type="caution">
    <text evidence="2">The sequence shown here is derived from an EMBL/GenBank/DDBJ whole genome shotgun (WGS) entry which is preliminary data.</text>
</comment>
<sequence>MSNADPTFVPGAAGYDFNTAAESTRIDSNVTPVAAGQNSTAGDRAADVTDTSVAAGQHVAGITKQEIHKVGSETKKQAKDLYRETQTELSEQAAAQQKRVASGIRSLGDEIGAMAGTAETQGVASDLAQQAATRAAGVADWLDQRDPGSLLTEVKNYARRKPGTFIAIAAVAGVLAGRLTRGVIEEKKDSDEEPTTESRVTPAYTAANPDYTVSPEFGSGPEFRSTGSNLGGLPR</sequence>
<dbReference type="OrthoDB" id="4578793at2"/>
<gene>
    <name evidence="2" type="ORF">E3T49_00340</name>
</gene>
<evidence type="ECO:0000313" key="2">
    <source>
        <dbReference type="EMBL" id="TFD34158.1"/>
    </source>
</evidence>
<accession>A0A4Y8K507</accession>
<name>A0A4Y8K507_9MICO</name>
<evidence type="ECO:0000256" key="1">
    <source>
        <dbReference type="SAM" id="MobiDB-lite"/>
    </source>
</evidence>
<proteinExistence type="predicted"/>
<keyword evidence="3" id="KW-1185">Reference proteome</keyword>
<reference evidence="2 3" key="1">
    <citation type="submission" date="2019-03" db="EMBL/GenBank/DDBJ databases">
        <title>Genomics of glacier-inhabiting Cryobacterium strains.</title>
        <authorList>
            <person name="Liu Q."/>
            <person name="Xin Y.-H."/>
        </authorList>
    </citation>
    <scope>NUCLEOTIDE SEQUENCE [LARGE SCALE GENOMIC DNA]</scope>
    <source>
        <strain evidence="2 3">TMT1-51</strain>
    </source>
</reference>
<protein>
    <submittedName>
        <fullName evidence="2">Uncharacterized protein</fullName>
    </submittedName>
</protein>
<evidence type="ECO:0000313" key="3">
    <source>
        <dbReference type="Proteomes" id="UP000297472"/>
    </source>
</evidence>
<dbReference type="RefSeq" id="WP_134422367.1">
    <property type="nucleotide sequence ID" value="NZ_SOHA01000001.1"/>
</dbReference>
<dbReference type="Proteomes" id="UP000297472">
    <property type="component" value="Unassembled WGS sequence"/>
</dbReference>
<feature type="region of interest" description="Disordered" evidence="1">
    <location>
        <begin position="185"/>
        <end position="235"/>
    </location>
</feature>
<organism evidence="2 3">
    <name type="scientific">Cryobacterium cryoconiti</name>
    <dbReference type="NCBI Taxonomy" id="1259239"/>
    <lineage>
        <taxon>Bacteria</taxon>
        <taxon>Bacillati</taxon>
        <taxon>Actinomycetota</taxon>
        <taxon>Actinomycetes</taxon>
        <taxon>Micrococcales</taxon>
        <taxon>Microbacteriaceae</taxon>
        <taxon>Cryobacterium</taxon>
    </lineage>
</organism>
<dbReference type="AlphaFoldDB" id="A0A4Y8K507"/>